<dbReference type="Proteomes" id="UP001145021">
    <property type="component" value="Unassembled WGS sequence"/>
</dbReference>
<dbReference type="GO" id="GO:0000724">
    <property type="term" value="P:double-strand break repair via homologous recombination"/>
    <property type="evidence" value="ECO:0007669"/>
    <property type="project" value="TreeGrafter"/>
</dbReference>
<dbReference type="GO" id="GO:0000400">
    <property type="term" value="F:four-way junction DNA binding"/>
    <property type="evidence" value="ECO:0007669"/>
    <property type="project" value="TreeGrafter"/>
</dbReference>
<keyword evidence="2" id="KW-0539">Nucleus</keyword>
<dbReference type="InterPro" id="IPR027417">
    <property type="entry name" value="P-loop_NTPase"/>
</dbReference>
<dbReference type="PROSITE" id="PS50162">
    <property type="entry name" value="RECA_2"/>
    <property type="match status" value="1"/>
</dbReference>
<proteinExistence type="predicted"/>
<dbReference type="GO" id="GO:0042148">
    <property type="term" value="P:DNA strand invasion"/>
    <property type="evidence" value="ECO:0007669"/>
    <property type="project" value="TreeGrafter"/>
</dbReference>
<dbReference type="GO" id="GO:0000723">
    <property type="term" value="P:telomere maintenance"/>
    <property type="evidence" value="ECO:0007669"/>
    <property type="project" value="TreeGrafter"/>
</dbReference>
<evidence type="ECO:0000256" key="1">
    <source>
        <dbReference type="ARBA" id="ARBA00004123"/>
    </source>
</evidence>
<evidence type="ECO:0000259" key="3">
    <source>
        <dbReference type="PROSITE" id="PS50162"/>
    </source>
</evidence>
<dbReference type="GO" id="GO:0005815">
    <property type="term" value="C:microtubule organizing center"/>
    <property type="evidence" value="ECO:0007669"/>
    <property type="project" value="TreeGrafter"/>
</dbReference>
<gene>
    <name evidence="4" type="primary">RAD51D</name>
    <name evidence="4" type="ORF">LPJ64_000197</name>
</gene>
<dbReference type="GO" id="GO:0005657">
    <property type="term" value="C:replication fork"/>
    <property type="evidence" value="ECO:0007669"/>
    <property type="project" value="TreeGrafter"/>
</dbReference>
<dbReference type="GO" id="GO:0003697">
    <property type="term" value="F:single-stranded DNA binding"/>
    <property type="evidence" value="ECO:0007669"/>
    <property type="project" value="TreeGrafter"/>
</dbReference>
<accession>A0A9W7XRX4</accession>
<dbReference type="EMBL" id="JANBOH010000004">
    <property type="protein sequence ID" value="KAJ1648500.1"/>
    <property type="molecule type" value="Genomic_DNA"/>
</dbReference>
<dbReference type="GO" id="GO:0033063">
    <property type="term" value="C:Rad51B-Rad51C-Rad51D-XRCC2 complex"/>
    <property type="evidence" value="ECO:0007669"/>
    <property type="project" value="TreeGrafter"/>
</dbReference>
<dbReference type="GO" id="GO:0140664">
    <property type="term" value="F:ATP-dependent DNA damage sensor activity"/>
    <property type="evidence" value="ECO:0007669"/>
    <property type="project" value="InterPro"/>
</dbReference>
<dbReference type="GO" id="GO:0007131">
    <property type="term" value="P:reciprocal meiotic recombination"/>
    <property type="evidence" value="ECO:0007669"/>
    <property type="project" value="TreeGrafter"/>
</dbReference>
<dbReference type="PANTHER" id="PTHR46457">
    <property type="entry name" value="DNA REPAIR PROTEIN RAD51 HOMOLOG 4"/>
    <property type="match status" value="1"/>
</dbReference>
<evidence type="ECO:0000313" key="4">
    <source>
        <dbReference type="EMBL" id="KAJ1648500.1"/>
    </source>
</evidence>
<comment type="subcellular location">
    <subcellularLocation>
        <location evidence="1">Nucleus</location>
    </subcellularLocation>
</comment>
<evidence type="ECO:0000313" key="5">
    <source>
        <dbReference type="Proteomes" id="UP001145021"/>
    </source>
</evidence>
<dbReference type="SUPFAM" id="SSF52540">
    <property type="entry name" value="P-loop containing nucleoside triphosphate hydrolases"/>
    <property type="match status" value="1"/>
</dbReference>
<feature type="domain" description="RecA family profile 1" evidence="3">
    <location>
        <begin position="107"/>
        <end position="299"/>
    </location>
</feature>
<organism evidence="4 5">
    <name type="scientific">Coemansia asiatica</name>
    <dbReference type="NCBI Taxonomy" id="1052880"/>
    <lineage>
        <taxon>Eukaryota</taxon>
        <taxon>Fungi</taxon>
        <taxon>Fungi incertae sedis</taxon>
        <taxon>Zoopagomycota</taxon>
        <taxon>Kickxellomycotina</taxon>
        <taxon>Kickxellomycetes</taxon>
        <taxon>Kickxellales</taxon>
        <taxon>Kickxellaceae</taxon>
        <taxon>Coemansia</taxon>
    </lineage>
</organism>
<dbReference type="Gene3D" id="3.40.50.300">
    <property type="entry name" value="P-loop containing nucleotide triphosphate hydrolases"/>
    <property type="match status" value="1"/>
</dbReference>
<dbReference type="InterPro" id="IPR051988">
    <property type="entry name" value="HRR_RAD51_Paralog"/>
</dbReference>
<evidence type="ECO:0000256" key="2">
    <source>
        <dbReference type="ARBA" id="ARBA00023242"/>
    </source>
</evidence>
<dbReference type="AlphaFoldDB" id="A0A9W7XRX4"/>
<comment type="caution">
    <text evidence="4">The sequence shown here is derived from an EMBL/GenBank/DDBJ whole genome shotgun (WGS) entry which is preliminary data.</text>
</comment>
<sequence length="397" mass="44318">MPLLGTAKYIKAWIHRSEDSSALSGFDNASFPLKECLAALETIGIRTDYDLLLQSDILEQTPSELHACIYELRMAVLDHLAAPGKNAAALLETNICANNRDFEAYQDEQLIKSGTDELDLLLDGGIRTGQIVEVCGSEGSGRTRLAIEYAAAHLVSGLDPQQHAVKTKVYYLQSSPLPMWKMSQVIRRSLDVFPEASRDEHLRSALERLIVVDCSDIDALLTFLYKYSDARGSVSSGHNQRALLSTDLVIIDSIRPLIIDVIRLEKESTVAVHSVKLVLRKITRMQRHAKTAVLITNGIAQRSDWQNQTKYSSYSFDQLRLTRIHPGLGYPWSLVSHVHLYLEKQGLDRQENQQLKDVVPGNALDSHHHPQRTIAAILKSPSSSILKSTSFCFPSHI</sequence>
<reference evidence="4" key="1">
    <citation type="submission" date="2022-07" db="EMBL/GenBank/DDBJ databases">
        <title>Phylogenomic reconstructions and comparative analyses of Kickxellomycotina fungi.</title>
        <authorList>
            <person name="Reynolds N.K."/>
            <person name="Stajich J.E."/>
            <person name="Barry K."/>
            <person name="Grigoriev I.V."/>
            <person name="Crous P."/>
            <person name="Smith M.E."/>
        </authorList>
    </citation>
    <scope>NUCLEOTIDE SEQUENCE</scope>
    <source>
        <strain evidence="4">NBRC 105413</strain>
    </source>
</reference>
<dbReference type="PANTHER" id="PTHR46457:SF1">
    <property type="entry name" value="DNA REPAIR PROTEIN RAD51 HOMOLOG 4"/>
    <property type="match status" value="1"/>
</dbReference>
<protein>
    <submittedName>
        <fullName evidence="4">DNA repair protein rad51d</fullName>
    </submittedName>
</protein>
<dbReference type="InterPro" id="IPR020588">
    <property type="entry name" value="RecA_ATP-bd"/>
</dbReference>
<dbReference type="GO" id="GO:0005524">
    <property type="term" value="F:ATP binding"/>
    <property type="evidence" value="ECO:0007669"/>
    <property type="project" value="InterPro"/>
</dbReference>
<keyword evidence="5" id="KW-1185">Reference proteome</keyword>
<name>A0A9W7XRX4_9FUNG</name>